<dbReference type="PANTHER" id="PTHR34406">
    <property type="entry name" value="PROTEIN YCEI"/>
    <property type="match status" value="1"/>
</dbReference>
<feature type="chain" id="PRO_5032547931" evidence="1">
    <location>
        <begin position="20"/>
        <end position="189"/>
    </location>
</feature>
<evidence type="ECO:0000313" key="3">
    <source>
        <dbReference type="EMBL" id="MTD32880.1"/>
    </source>
</evidence>
<evidence type="ECO:0000259" key="2">
    <source>
        <dbReference type="SMART" id="SM00867"/>
    </source>
</evidence>
<reference evidence="3 4" key="1">
    <citation type="submission" date="2019-11" db="EMBL/GenBank/DDBJ databases">
        <title>Draft genome sequence of Paludibacterium sp. dN18-1.</title>
        <authorList>
            <person name="Im W.-T."/>
        </authorList>
    </citation>
    <scope>NUCLEOTIDE SEQUENCE [LARGE SCALE GENOMIC DNA]</scope>
    <source>
        <strain evidence="4">dN 18-1</strain>
    </source>
</reference>
<dbReference type="EMBL" id="WLYX01000001">
    <property type="protein sequence ID" value="MTD32880.1"/>
    <property type="molecule type" value="Genomic_DNA"/>
</dbReference>
<keyword evidence="1" id="KW-0732">Signal</keyword>
<feature type="signal peptide" evidence="1">
    <location>
        <begin position="1"/>
        <end position="19"/>
    </location>
</feature>
<organism evidence="3 4">
    <name type="scientific">Paludibacterium denitrificans</name>
    <dbReference type="NCBI Taxonomy" id="2675226"/>
    <lineage>
        <taxon>Bacteria</taxon>
        <taxon>Pseudomonadati</taxon>
        <taxon>Pseudomonadota</taxon>
        <taxon>Betaproteobacteria</taxon>
        <taxon>Neisseriales</taxon>
        <taxon>Chromobacteriaceae</taxon>
        <taxon>Paludibacterium</taxon>
    </lineage>
</organism>
<dbReference type="PANTHER" id="PTHR34406:SF1">
    <property type="entry name" value="PROTEIN YCEI"/>
    <property type="match status" value="1"/>
</dbReference>
<proteinExistence type="predicted"/>
<dbReference type="Pfam" id="PF04264">
    <property type="entry name" value="YceI"/>
    <property type="match status" value="1"/>
</dbReference>
<dbReference type="Proteomes" id="UP000446658">
    <property type="component" value="Unassembled WGS sequence"/>
</dbReference>
<dbReference type="InterPro" id="IPR007372">
    <property type="entry name" value="Lipid/polyisoprenoid-bd_YceI"/>
</dbReference>
<sequence length="189" mass="20181">MKKTLIAALFAGVAGAAVAAPATYNVDPTHTYAQYEVGHMGFSVQSGSFTKITGTVVLDTRAKKGAVDVTLDANSLETFFPARDKHLKSKDFFNVEKFPALTFKSKDLEFKGDKLAAVKGNLTLLGVTKPVTLTVTHFHGGKSPMTGKDTYGANAVATIKRSDFGMMTYLPGISDEVKLNLVIEASKAD</sequence>
<evidence type="ECO:0000313" key="4">
    <source>
        <dbReference type="Proteomes" id="UP000446658"/>
    </source>
</evidence>
<feature type="domain" description="Lipid/polyisoprenoid-binding YceI-like" evidence="2">
    <location>
        <begin position="23"/>
        <end position="186"/>
    </location>
</feature>
<name>A0A844GC06_9NEIS</name>
<gene>
    <name evidence="3" type="ORF">GKE73_05460</name>
</gene>
<evidence type="ECO:0000256" key="1">
    <source>
        <dbReference type="SAM" id="SignalP"/>
    </source>
</evidence>
<comment type="caution">
    <text evidence="3">The sequence shown here is derived from an EMBL/GenBank/DDBJ whole genome shotgun (WGS) entry which is preliminary data.</text>
</comment>
<dbReference type="SMART" id="SM00867">
    <property type="entry name" value="YceI"/>
    <property type="match status" value="1"/>
</dbReference>
<accession>A0A844GC06</accession>
<protein>
    <submittedName>
        <fullName evidence="3">Polyisoprenoid-binding protein</fullName>
    </submittedName>
</protein>
<dbReference type="AlphaFoldDB" id="A0A844GC06"/>
<dbReference type="RefSeq" id="WP_230369499.1">
    <property type="nucleotide sequence ID" value="NZ_WLYX01000001.1"/>
</dbReference>
<dbReference type="InterPro" id="IPR036761">
    <property type="entry name" value="TTHA0802/YceI-like_sf"/>
</dbReference>
<keyword evidence="4" id="KW-1185">Reference proteome</keyword>
<dbReference type="SUPFAM" id="SSF101874">
    <property type="entry name" value="YceI-like"/>
    <property type="match status" value="1"/>
</dbReference>
<dbReference type="Gene3D" id="2.40.128.110">
    <property type="entry name" value="Lipid/polyisoprenoid-binding, YceI-like"/>
    <property type="match status" value="1"/>
</dbReference>